<name>A0A2V4BQE2_9FLAO</name>
<gene>
    <name evidence="1" type="ORF">DMB65_11050</name>
</gene>
<evidence type="ECO:0000313" key="1">
    <source>
        <dbReference type="EMBL" id="PXY40762.1"/>
    </source>
</evidence>
<protein>
    <recommendedName>
        <fullName evidence="3">Addiction module protein</fullName>
    </recommendedName>
</protein>
<dbReference type="EMBL" id="QJHK01000008">
    <property type="protein sequence ID" value="PXY40762.1"/>
    <property type="molecule type" value="Genomic_DNA"/>
</dbReference>
<evidence type="ECO:0000313" key="2">
    <source>
        <dbReference type="Proteomes" id="UP000247903"/>
    </source>
</evidence>
<dbReference type="AlphaFoldDB" id="A0A2V4BQE2"/>
<comment type="caution">
    <text evidence="1">The sequence shown here is derived from an EMBL/GenBank/DDBJ whole genome shotgun (WGS) entry which is preliminary data.</text>
</comment>
<dbReference type="OrthoDB" id="1122071at2"/>
<reference evidence="1 2" key="1">
    <citation type="submission" date="2018-05" db="EMBL/GenBank/DDBJ databases">
        <title>Flavobacterium sp. strain IMCC34759, incomplete genome.</title>
        <authorList>
            <person name="Joung Y."/>
            <person name="Cho J."/>
        </authorList>
    </citation>
    <scope>NUCLEOTIDE SEQUENCE [LARGE SCALE GENOMIC DNA]</scope>
    <source>
        <strain evidence="1 2">IMCC34759</strain>
    </source>
</reference>
<organism evidence="1 2">
    <name type="scientific">Flavobacterium cheongpyeongense</name>
    <dbReference type="NCBI Taxonomy" id="2212651"/>
    <lineage>
        <taxon>Bacteria</taxon>
        <taxon>Pseudomonadati</taxon>
        <taxon>Bacteroidota</taxon>
        <taxon>Flavobacteriia</taxon>
        <taxon>Flavobacteriales</taxon>
        <taxon>Flavobacteriaceae</taxon>
        <taxon>Flavobacterium</taxon>
    </lineage>
</organism>
<sequence length="79" mass="9232">MKLELNIQNKKLELIQWLSTLEDSTIIEKIIALRNNESKDWWDSISESEKESIEQGLNDANSGKLNSHSSARKLYEKWL</sequence>
<evidence type="ECO:0008006" key="3">
    <source>
        <dbReference type="Google" id="ProtNLM"/>
    </source>
</evidence>
<accession>A0A2V4BQE2</accession>
<proteinExistence type="predicted"/>
<keyword evidence="2" id="KW-1185">Reference proteome</keyword>
<dbReference type="RefSeq" id="WP_078229579.1">
    <property type="nucleotide sequence ID" value="NZ_QJHK01000008.1"/>
</dbReference>
<dbReference type="Proteomes" id="UP000247903">
    <property type="component" value="Unassembled WGS sequence"/>
</dbReference>